<evidence type="ECO:0000313" key="3">
    <source>
        <dbReference type="Proteomes" id="UP001153636"/>
    </source>
</evidence>
<dbReference type="GO" id="GO:0005721">
    <property type="term" value="C:pericentric heterochromatin"/>
    <property type="evidence" value="ECO:0007669"/>
    <property type="project" value="TreeGrafter"/>
</dbReference>
<dbReference type="GO" id="GO:0044027">
    <property type="term" value="P:negative regulation of gene expression via chromosomal CpG island methylation"/>
    <property type="evidence" value="ECO:0007669"/>
    <property type="project" value="TreeGrafter"/>
</dbReference>
<dbReference type="AlphaFoldDB" id="A0A9P0D4K5"/>
<name>A0A9P0D4K5_9CUCU</name>
<reference evidence="2" key="1">
    <citation type="submission" date="2022-01" db="EMBL/GenBank/DDBJ databases">
        <authorList>
            <person name="King R."/>
        </authorList>
    </citation>
    <scope>NUCLEOTIDE SEQUENCE</scope>
</reference>
<dbReference type="InterPro" id="IPR027417">
    <property type="entry name" value="P-loop_NTPase"/>
</dbReference>
<dbReference type="Pfam" id="PF00176">
    <property type="entry name" value="SNF2-rel_dom"/>
    <property type="match status" value="1"/>
</dbReference>
<keyword evidence="3" id="KW-1185">Reference proteome</keyword>
<accession>A0A9P0D4K5</accession>
<dbReference type="Proteomes" id="UP001153636">
    <property type="component" value="Chromosome 7"/>
</dbReference>
<sequence length="143" mass="16216">MKMLNYFDGGELRQYQIDGVKWMNALFKNGINGILADEMGLGKTVQIIALICHLMERKIPGPYLVVAPLSTIPNWESEFKRFAPSVPVFVFQGSEHDRKAQHSSLKKKYTIGDFKTHAVILTTYQVPLQNQRTFPCEIQGKTG</sequence>
<proteinExistence type="predicted"/>
<dbReference type="GO" id="GO:0031508">
    <property type="term" value="P:pericentric heterochromatin formation"/>
    <property type="evidence" value="ECO:0007669"/>
    <property type="project" value="TreeGrafter"/>
</dbReference>
<dbReference type="GO" id="GO:0006346">
    <property type="term" value="P:DNA methylation-dependent constitutive heterochromatin formation"/>
    <property type="evidence" value="ECO:0007669"/>
    <property type="project" value="TreeGrafter"/>
</dbReference>
<protein>
    <recommendedName>
        <fullName evidence="1">SNF2 N-terminal domain-containing protein</fullName>
    </recommendedName>
</protein>
<dbReference type="EMBL" id="OV651819">
    <property type="protein sequence ID" value="CAH1113775.1"/>
    <property type="molecule type" value="Genomic_DNA"/>
</dbReference>
<dbReference type="OrthoDB" id="448448at2759"/>
<evidence type="ECO:0000313" key="2">
    <source>
        <dbReference type="EMBL" id="CAH1113775.1"/>
    </source>
</evidence>
<feature type="domain" description="SNF2 N-terminal" evidence="1">
    <location>
        <begin position="15"/>
        <end position="131"/>
    </location>
</feature>
<dbReference type="SUPFAM" id="SSF52540">
    <property type="entry name" value="P-loop containing nucleoside triphosphate hydrolases"/>
    <property type="match status" value="1"/>
</dbReference>
<dbReference type="GO" id="GO:0005524">
    <property type="term" value="F:ATP binding"/>
    <property type="evidence" value="ECO:0007669"/>
    <property type="project" value="InterPro"/>
</dbReference>
<dbReference type="Gene3D" id="3.40.50.10810">
    <property type="entry name" value="Tandem AAA-ATPase domain"/>
    <property type="match status" value="1"/>
</dbReference>
<dbReference type="InterPro" id="IPR000330">
    <property type="entry name" value="SNF2_N"/>
</dbReference>
<dbReference type="GO" id="GO:0003682">
    <property type="term" value="F:chromatin binding"/>
    <property type="evidence" value="ECO:0007669"/>
    <property type="project" value="TreeGrafter"/>
</dbReference>
<organism evidence="2 3">
    <name type="scientific">Psylliodes chrysocephalus</name>
    <dbReference type="NCBI Taxonomy" id="3402493"/>
    <lineage>
        <taxon>Eukaryota</taxon>
        <taxon>Metazoa</taxon>
        <taxon>Ecdysozoa</taxon>
        <taxon>Arthropoda</taxon>
        <taxon>Hexapoda</taxon>
        <taxon>Insecta</taxon>
        <taxon>Pterygota</taxon>
        <taxon>Neoptera</taxon>
        <taxon>Endopterygota</taxon>
        <taxon>Coleoptera</taxon>
        <taxon>Polyphaga</taxon>
        <taxon>Cucujiformia</taxon>
        <taxon>Chrysomeloidea</taxon>
        <taxon>Chrysomelidae</taxon>
        <taxon>Galerucinae</taxon>
        <taxon>Alticini</taxon>
        <taxon>Psylliodes</taxon>
    </lineage>
</organism>
<dbReference type="PANTHER" id="PTHR47161">
    <property type="entry name" value="LYMPHOID-SPECIFIC HELICASE"/>
    <property type="match status" value="1"/>
</dbReference>
<evidence type="ECO:0000259" key="1">
    <source>
        <dbReference type="Pfam" id="PF00176"/>
    </source>
</evidence>
<gene>
    <name evidence="2" type="ORF">PSYICH_LOCUS13407</name>
</gene>
<dbReference type="GO" id="GO:0005634">
    <property type="term" value="C:nucleus"/>
    <property type="evidence" value="ECO:0007669"/>
    <property type="project" value="TreeGrafter"/>
</dbReference>
<dbReference type="InterPro" id="IPR038718">
    <property type="entry name" value="SNF2-like_sf"/>
</dbReference>
<dbReference type="PANTHER" id="PTHR47161:SF1">
    <property type="entry name" value="LYMPHOID-SPECIFIC HELICASE"/>
    <property type="match status" value="1"/>
</dbReference>